<dbReference type="CDD" id="cd19165">
    <property type="entry name" value="HemeO"/>
    <property type="match status" value="1"/>
</dbReference>
<keyword evidence="5" id="KW-0472">Membrane</keyword>
<dbReference type="InterPro" id="IPR002051">
    <property type="entry name" value="Haem_Oase"/>
</dbReference>
<sequence>MIDWTQPLSALLKDGTTEAHERIENTAGAGYLTRAELDKVDYSRYLMILWHIYDAFERALVQHQSHPALAPTYNPVLLQRAPALAADISFLLQIPGPEDAWKSHPVHTQLLASPPEILTKYTNHINAISASADPSPLLAHSYVRYLGDLSGGQFIRRKTAKAYDLDEETGAGIAFYQFSKLGESGSMESATQGDMRKIKIWFRDGLDAGAGDNLELKQTIVAEANRAFDLSSEVFETLTVSSPPSQPTPESTQIAPPTPTQLTPKSGQVLFVHQPEVKGKTYPIASVIAVITALCLAHLALTLGGFTGQKGFAKLLQVEEWVFGSTSAGGSAAGNESAGF</sequence>
<feature type="transmembrane region" description="Helical" evidence="5">
    <location>
        <begin position="282"/>
        <end position="306"/>
    </location>
</feature>
<organism evidence="6 7">
    <name type="scientific">Pterulicium gracile</name>
    <dbReference type="NCBI Taxonomy" id="1884261"/>
    <lineage>
        <taxon>Eukaryota</taxon>
        <taxon>Fungi</taxon>
        <taxon>Dikarya</taxon>
        <taxon>Basidiomycota</taxon>
        <taxon>Agaricomycotina</taxon>
        <taxon>Agaricomycetes</taxon>
        <taxon>Agaricomycetidae</taxon>
        <taxon>Agaricales</taxon>
        <taxon>Pleurotineae</taxon>
        <taxon>Pterulaceae</taxon>
        <taxon>Pterulicium</taxon>
    </lineage>
</organism>
<evidence type="ECO:0000256" key="3">
    <source>
        <dbReference type="ARBA" id="ARBA00023004"/>
    </source>
</evidence>
<name>A0A5C3QPR6_9AGAR</name>
<keyword evidence="5" id="KW-0812">Transmembrane</keyword>
<evidence type="ECO:0008006" key="8">
    <source>
        <dbReference type="Google" id="ProtNLM"/>
    </source>
</evidence>
<gene>
    <name evidence="6" type="ORF">BDV98DRAFT_547013</name>
</gene>
<feature type="region of interest" description="Disordered" evidence="4">
    <location>
        <begin position="239"/>
        <end position="261"/>
    </location>
</feature>
<dbReference type="GO" id="GO:0006788">
    <property type="term" value="P:heme oxidation"/>
    <property type="evidence" value="ECO:0007669"/>
    <property type="project" value="InterPro"/>
</dbReference>
<dbReference type="GO" id="GO:0004392">
    <property type="term" value="F:heme oxygenase (decyclizing) activity"/>
    <property type="evidence" value="ECO:0007669"/>
    <property type="project" value="InterPro"/>
</dbReference>
<evidence type="ECO:0000256" key="5">
    <source>
        <dbReference type="SAM" id="Phobius"/>
    </source>
</evidence>
<dbReference type="EMBL" id="ML178822">
    <property type="protein sequence ID" value="TFL02521.1"/>
    <property type="molecule type" value="Genomic_DNA"/>
</dbReference>
<dbReference type="Proteomes" id="UP000305067">
    <property type="component" value="Unassembled WGS sequence"/>
</dbReference>
<reference evidence="6 7" key="1">
    <citation type="journal article" date="2019" name="Nat. Ecol. Evol.">
        <title>Megaphylogeny resolves global patterns of mushroom evolution.</title>
        <authorList>
            <person name="Varga T."/>
            <person name="Krizsan K."/>
            <person name="Foldi C."/>
            <person name="Dima B."/>
            <person name="Sanchez-Garcia M."/>
            <person name="Sanchez-Ramirez S."/>
            <person name="Szollosi G.J."/>
            <person name="Szarkandi J.G."/>
            <person name="Papp V."/>
            <person name="Albert L."/>
            <person name="Andreopoulos W."/>
            <person name="Angelini C."/>
            <person name="Antonin V."/>
            <person name="Barry K.W."/>
            <person name="Bougher N.L."/>
            <person name="Buchanan P."/>
            <person name="Buyck B."/>
            <person name="Bense V."/>
            <person name="Catcheside P."/>
            <person name="Chovatia M."/>
            <person name="Cooper J."/>
            <person name="Damon W."/>
            <person name="Desjardin D."/>
            <person name="Finy P."/>
            <person name="Geml J."/>
            <person name="Haridas S."/>
            <person name="Hughes K."/>
            <person name="Justo A."/>
            <person name="Karasinski D."/>
            <person name="Kautmanova I."/>
            <person name="Kiss B."/>
            <person name="Kocsube S."/>
            <person name="Kotiranta H."/>
            <person name="LaButti K.M."/>
            <person name="Lechner B.E."/>
            <person name="Liimatainen K."/>
            <person name="Lipzen A."/>
            <person name="Lukacs Z."/>
            <person name="Mihaltcheva S."/>
            <person name="Morgado L.N."/>
            <person name="Niskanen T."/>
            <person name="Noordeloos M.E."/>
            <person name="Ohm R.A."/>
            <person name="Ortiz-Santana B."/>
            <person name="Ovrebo C."/>
            <person name="Racz N."/>
            <person name="Riley R."/>
            <person name="Savchenko A."/>
            <person name="Shiryaev A."/>
            <person name="Soop K."/>
            <person name="Spirin V."/>
            <person name="Szebenyi C."/>
            <person name="Tomsovsky M."/>
            <person name="Tulloss R.E."/>
            <person name="Uehling J."/>
            <person name="Grigoriev I.V."/>
            <person name="Vagvolgyi C."/>
            <person name="Papp T."/>
            <person name="Martin F.M."/>
            <person name="Miettinen O."/>
            <person name="Hibbett D.S."/>
            <person name="Nagy L.G."/>
        </authorList>
    </citation>
    <scope>NUCLEOTIDE SEQUENCE [LARGE SCALE GENOMIC DNA]</scope>
    <source>
        <strain evidence="6 7">CBS 309.79</strain>
    </source>
</reference>
<dbReference type="InterPro" id="IPR016084">
    <property type="entry name" value="Haem_Oase-like_multi-hlx"/>
</dbReference>
<evidence type="ECO:0000313" key="6">
    <source>
        <dbReference type="EMBL" id="TFL02521.1"/>
    </source>
</evidence>
<evidence type="ECO:0000313" key="7">
    <source>
        <dbReference type="Proteomes" id="UP000305067"/>
    </source>
</evidence>
<dbReference type="Pfam" id="PF01126">
    <property type="entry name" value="Heme_oxygenase"/>
    <property type="match status" value="1"/>
</dbReference>
<dbReference type="PANTHER" id="PTHR10720:SF0">
    <property type="entry name" value="HEME OXYGENASE"/>
    <property type="match status" value="1"/>
</dbReference>
<keyword evidence="1" id="KW-0349">Heme</keyword>
<dbReference type="PANTHER" id="PTHR10720">
    <property type="entry name" value="HEME OXYGENASE"/>
    <property type="match status" value="1"/>
</dbReference>
<feature type="compositionally biased region" description="Low complexity" evidence="4">
    <location>
        <begin position="239"/>
        <end position="252"/>
    </location>
</feature>
<dbReference type="OrthoDB" id="652091at2759"/>
<accession>A0A5C3QPR6</accession>
<evidence type="ECO:0000256" key="4">
    <source>
        <dbReference type="SAM" id="MobiDB-lite"/>
    </source>
</evidence>
<dbReference type="Gene3D" id="1.20.910.10">
    <property type="entry name" value="Heme oxygenase-like"/>
    <property type="match status" value="1"/>
</dbReference>
<dbReference type="InterPro" id="IPR016053">
    <property type="entry name" value="Haem_Oase-like"/>
</dbReference>
<keyword evidence="5" id="KW-1133">Transmembrane helix</keyword>
<dbReference type="SUPFAM" id="SSF48613">
    <property type="entry name" value="Heme oxygenase-like"/>
    <property type="match status" value="1"/>
</dbReference>
<evidence type="ECO:0000256" key="2">
    <source>
        <dbReference type="ARBA" id="ARBA00022723"/>
    </source>
</evidence>
<protein>
    <recommendedName>
        <fullName evidence="8">Heme oxygenase-like protein</fullName>
    </recommendedName>
</protein>
<proteinExistence type="predicted"/>
<dbReference type="PRINTS" id="PR00088">
    <property type="entry name" value="HAEMOXYGNASE"/>
</dbReference>
<keyword evidence="7" id="KW-1185">Reference proteome</keyword>
<keyword evidence="3" id="KW-0408">Iron</keyword>
<dbReference type="AlphaFoldDB" id="A0A5C3QPR6"/>
<evidence type="ECO:0000256" key="1">
    <source>
        <dbReference type="ARBA" id="ARBA00022617"/>
    </source>
</evidence>
<dbReference type="GO" id="GO:0046872">
    <property type="term" value="F:metal ion binding"/>
    <property type="evidence" value="ECO:0007669"/>
    <property type="project" value="UniProtKB-KW"/>
</dbReference>
<keyword evidence="2" id="KW-0479">Metal-binding</keyword>
<dbReference type="STRING" id="1884261.A0A5C3QPR6"/>